<dbReference type="PRINTS" id="PR00455">
    <property type="entry name" value="HTHTETR"/>
</dbReference>
<dbReference type="Pfam" id="PF21993">
    <property type="entry name" value="TetR_C_13_2"/>
    <property type="match status" value="1"/>
</dbReference>
<dbReference type="AlphaFoldDB" id="A0A2S3W511"/>
<dbReference type="InterPro" id="IPR054156">
    <property type="entry name" value="YxaF_TetR_C"/>
</dbReference>
<dbReference type="PANTHER" id="PTHR47506">
    <property type="entry name" value="TRANSCRIPTIONAL REGULATORY PROTEIN"/>
    <property type="match status" value="1"/>
</dbReference>
<dbReference type="PANTHER" id="PTHR47506:SF1">
    <property type="entry name" value="HTH-TYPE TRANSCRIPTIONAL REGULATOR YJDC"/>
    <property type="match status" value="1"/>
</dbReference>
<evidence type="ECO:0000259" key="5">
    <source>
        <dbReference type="PROSITE" id="PS50977"/>
    </source>
</evidence>
<dbReference type="Gene3D" id="1.10.357.10">
    <property type="entry name" value="Tetracycline Repressor, domain 2"/>
    <property type="match status" value="1"/>
</dbReference>
<evidence type="ECO:0000256" key="3">
    <source>
        <dbReference type="ARBA" id="ARBA00023163"/>
    </source>
</evidence>
<dbReference type="InterPro" id="IPR009057">
    <property type="entry name" value="Homeodomain-like_sf"/>
</dbReference>
<dbReference type="SUPFAM" id="SSF48498">
    <property type="entry name" value="Tetracyclin repressor-like, C-terminal domain"/>
    <property type="match status" value="1"/>
</dbReference>
<keyword evidence="1" id="KW-0805">Transcription regulation</keyword>
<dbReference type="InterPro" id="IPR036271">
    <property type="entry name" value="Tet_transcr_reg_TetR-rel_C_sf"/>
</dbReference>
<evidence type="ECO:0000256" key="1">
    <source>
        <dbReference type="ARBA" id="ARBA00023015"/>
    </source>
</evidence>
<gene>
    <name evidence="6" type="ORF">KMAL_04820</name>
</gene>
<dbReference type="InterPro" id="IPR001647">
    <property type="entry name" value="HTH_TetR"/>
</dbReference>
<organism evidence="6 7">
    <name type="scientific">Novacetimonas maltaceti</name>
    <dbReference type="NCBI Taxonomy" id="1203393"/>
    <lineage>
        <taxon>Bacteria</taxon>
        <taxon>Pseudomonadati</taxon>
        <taxon>Pseudomonadota</taxon>
        <taxon>Alphaproteobacteria</taxon>
        <taxon>Acetobacterales</taxon>
        <taxon>Acetobacteraceae</taxon>
        <taxon>Novacetimonas</taxon>
    </lineage>
</organism>
<evidence type="ECO:0000256" key="2">
    <source>
        <dbReference type="ARBA" id="ARBA00023125"/>
    </source>
</evidence>
<sequence>MPTTAYSDGSRQGKRTKVLHAARWLFNRVGYQTVSVDAIRVRAGVTKATVFRHFPTKDTLVSEAIATHIHQIEDELALAINEQATPLAKVRAIFDWYDALFRSDDFHGCMFMHAAAEYRRRHDEITQLLQAQKDSMCSAFSQLLQSGGIEVETATTLGRTLCMLLDGAMLQAEMCDNHDAAREAWYAASRLLLSHGFMTEDEF</sequence>
<evidence type="ECO:0000256" key="4">
    <source>
        <dbReference type="PROSITE-ProRule" id="PRU00335"/>
    </source>
</evidence>
<dbReference type="Proteomes" id="UP000237344">
    <property type="component" value="Unassembled WGS sequence"/>
</dbReference>
<dbReference type="SUPFAM" id="SSF46689">
    <property type="entry name" value="Homeodomain-like"/>
    <property type="match status" value="1"/>
</dbReference>
<dbReference type="InterPro" id="IPR023772">
    <property type="entry name" value="DNA-bd_HTH_TetR-type_CS"/>
</dbReference>
<reference evidence="6 7" key="1">
    <citation type="submission" date="2018-01" db="EMBL/GenBank/DDBJ databases">
        <title>Draft Genome Sequence of Komagataeibacter maltaceti LMG 1529, a Vinegar Producing Acetic Acid Bacterium Isolated from Malt Vinegar Brewery Acetifiers.</title>
        <authorList>
            <person name="Zhang Q."/>
            <person name="Hollensteiner J."/>
            <person name="Poehlein A."/>
            <person name="Daniel R."/>
        </authorList>
    </citation>
    <scope>NUCLEOTIDE SEQUENCE [LARGE SCALE GENOMIC DNA]</scope>
    <source>
        <strain evidence="6 7">LMG 1529</strain>
    </source>
</reference>
<comment type="caution">
    <text evidence="6">The sequence shown here is derived from an EMBL/GenBank/DDBJ whole genome shotgun (WGS) entry which is preliminary data.</text>
</comment>
<feature type="domain" description="HTH tetR-type" evidence="5">
    <location>
        <begin position="12"/>
        <end position="72"/>
    </location>
</feature>
<feature type="DNA-binding region" description="H-T-H motif" evidence="4">
    <location>
        <begin position="35"/>
        <end position="54"/>
    </location>
</feature>
<dbReference type="GO" id="GO:0003677">
    <property type="term" value="F:DNA binding"/>
    <property type="evidence" value="ECO:0007669"/>
    <property type="project" value="UniProtKB-UniRule"/>
</dbReference>
<evidence type="ECO:0000313" key="6">
    <source>
        <dbReference type="EMBL" id="POF63949.1"/>
    </source>
</evidence>
<dbReference type="PROSITE" id="PS50977">
    <property type="entry name" value="HTH_TETR_2"/>
    <property type="match status" value="1"/>
</dbReference>
<dbReference type="Pfam" id="PF00440">
    <property type="entry name" value="TetR_N"/>
    <property type="match status" value="1"/>
</dbReference>
<keyword evidence="2 4" id="KW-0238">DNA-binding</keyword>
<keyword evidence="3" id="KW-0804">Transcription</keyword>
<keyword evidence="7" id="KW-1185">Reference proteome</keyword>
<evidence type="ECO:0000313" key="7">
    <source>
        <dbReference type="Proteomes" id="UP000237344"/>
    </source>
</evidence>
<dbReference type="OrthoDB" id="9787680at2"/>
<proteinExistence type="predicted"/>
<dbReference type="PROSITE" id="PS01081">
    <property type="entry name" value="HTH_TETR_1"/>
    <property type="match status" value="1"/>
</dbReference>
<name>A0A2S3W511_9PROT</name>
<protein>
    <recommendedName>
        <fullName evidence="5">HTH tetR-type domain-containing protein</fullName>
    </recommendedName>
</protein>
<accession>A0A2S3W511</accession>
<dbReference type="EMBL" id="POTC01000003">
    <property type="protein sequence ID" value="POF63949.1"/>
    <property type="molecule type" value="Genomic_DNA"/>
</dbReference>
<dbReference type="RefSeq" id="WP_110094163.1">
    <property type="nucleotide sequence ID" value="NZ_NKUE01000009.1"/>
</dbReference>